<proteinExistence type="predicted"/>
<reference evidence="2 3" key="1">
    <citation type="submission" date="2018-09" db="EMBL/GenBank/DDBJ databases">
        <authorList>
            <person name="Li J."/>
        </authorList>
    </citation>
    <scope>NUCLEOTIDE SEQUENCE [LARGE SCALE GENOMIC DNA]</scope>
    <source>
        <strain evidence="2 3">2129</strain>
    </source>
</reference>
<keyword evidence="1" id="KW-0812">Transmembrane</keyword>
<evidence type="ECO:0000256" key="1">
    <source>
        <dbReference type="SAM" id="Phobius"/>
    </source>
</evidence>
<evidence type="ECO:0000313" key="3">
    <source>
        <dbReference type="Proteomes" id="UP000273001"/>
    </source>
</evidence>
<protein>
    <recommendedName>
        <fullName evidence="4">PH domain-containing protein</fullName>
    </recommendedName>
</protein>
<sequence>MTHAYSPHSYPGGVTPFSLTNRGERGAAWALLAVGTLAALFDLWCLLVMVPDGMPVSLLCVVALPGVILLCAGVLGLRRRLGLTADARGLTLLTPRSTRYLGWDQVRGNLHVVVTGSSLGRTTVGVAVLVDGAPVELPCTTVSGSSQEAASQRAQTIINEVLARDPGPGYVARGENRAQDAQAACSHASRPPRLVLEEPDSLQEKRATVNIVGACTSGTFLVLGSVFLIEGGTDALGTVMAALFAAAGGLSLVACLARYQRGKAPHRTVVDSSGITVYSGSRTQVLSWTEARGHLAASAAEIHGGRVRLGWVATLRFQDGHRTVRLVGASVQGHSRSAALEAARTRLAHIASYDPASIRSPLSAPQR</sequence>
<keyword evidence="1" id="KW-1133">Transmembrane helix</keyword>
<gene>
    <name evidence="2" type="ORF">D5R93_08815</name>
</gene>
<keyword evidence="3" id="KW-1185">Reference proteome</keyword>
<evidence type="ECO:0008006" key="4">
    <source>
        <dbReference type="Google" id="ProtNLM"/>
    </source>
</evidence>
<feature type="transmembrane region" description="Helical" evidence="1">
    <location>
        <begin position="27"/>
        <end position="50"/>
    </location>
</feature>
<evidence type="ECO:0000313" key="2">
    <source>
        <dbReference type="EMBL" id="AYD90081.1"/>
    </source>
</evidence>
<dbReference type="RefSeq" id="WP_120204784.1">
    <property type="nucleotide sequence ID" value="NZ_CP032514.1"/>
</dbReference>
<feature type="transmembrane region" description="Helical" evidence="1">
    <location>
        <begin position="235"/>
        <end position="257"/>
    </location>
</feature>
<feature type="transmembrane region" description="Helical" evidence="1">
    <location>
        <begin position="56"/>
        <end position="77"/>
    </location>
</feature>
<feature type="transmembrane region" description="Helical" evidence="1">
    <location>
        <begin position="209"/>
        <end position="229"/>
    </location>
</feature>
<dbReference type="EMBL" id="CP032514">
    <property type="protein sequence ID" value="AYD90081.1"/>
    <property type="molecule type" value="Genomic_DNA"/>
</dbReference>
<name>A0ABM6Z4C8_9ACTO</name>
<keyword evidence="1" id="KW-0472">Membrane</keyword>
<organism evidence="2 3">
    <name type="scientific">Actinomyces lilanjuaniae</name>
    <dbReference type="NCBI Taxonomy" id="2321394"/>
    <lineage>
        <taxon>Bacteria</taxon>
        <taxon>Bacillati</taxon>
        <taxon>Actinomycetota</taxon>
        <taxon>Actinomycetes</taxon>
        <taxon>Actinomycetales</taxon>
        <taxon>Actinomycetaceae</taxon>
        <taxon>Actinomyces</taxon>
    </lineage>
</organism>
<dbReference type="Proteomes" id="UP000273001">
    <property type="component" value="Chromosome"/>
</dbReference>
<accession>A0ABM6Z4C8</accession>